<organism evidence="7 8">
    <name type="scientific">Rhodanobacter terrae</name>
    <dbReference type="NCBI Taxonomy" id="418647"/>
    <lineage>
        <taxon>Bacteria</taxon>
        <taxon>Pseudomonadati</taxon>
        <taxon>Pseudomonadota</taxon>
        <taxon>Gammaproteobacteria</taxon>
        <taxon>Lysobacterales</taxon>
        <taxon>Rhodanobacteraceae</taxon>
        <taxon>Rhodanobacter</taxon>
    </lineage>
</organism>
<evidence type="ECO:0000313" key="7">
    <source>
        <dbReference type="EMBL" id="MFC5583071.1"/>
    </source>
</evidence>
<dbReference type="GO" id="GO:0032259">
    <property type="term" value="P:methylation"/>
    <property type="evidence" value="ECO:0007669"/>
    <property type="project" value="UniProtKB-KW"/>
</dbReference>
<dbReference type="EMBL" id="JBHSNG010000031">
    <property type="protein sequence ID" value="MFC5583071.1"/>
    <property type="molecule type" value="Genomic_DNA"/>
</dbReference>
<comment type="caution">
    <text evidence="7">The sequence shown here is derived from an EMBL/GenBank/DDBJ whole genome shotgun (WGS) entry which is preliminary data.</text>
</comment>
<evidence type="ECO:0000256" key="1">
    <source>
        <dbReference type="ARBA" id="ARBA00011900"/>
    </source>
</evidence>
<protein>
    <recommendedName>
        <fullName evidence="1">site-specific DNA-methyltransferase (adenine-specific)</fullName>
        <ecNumber evidence="1">2.1.1.72</ecNumber>
    </recommendedName>
</protein>
<evidence type="ECO:0000256" key="5">
    <source>
        <dbReference type="ARBA" id="ARBA00047942"/>
    </source>
</evidence>
<dbReference type="InterPro" id="IPR050953">
    <property type="entry name" value="N4_N6_ade-DNA_methylase"/>
</dbReference>
<comment type="catalytic activity">
    <reaction evidence="5">
        <text>a 2'-deoxyadenosine in DNA + S-adenosyl-L-methionine = an N(6)-methyl-2'-deoxyadenosine in DNA + S-adenosyl-L-homocysteine + H(+)</text>
        <dbReference type="Rhea" id="RHEA:15197"/>
        <dbReference type="Rhea" id="RHEA-COMP:12418"/>
        <dbReference type="Rhea" id="RHEA-COMP:12419"/>
        <dbReference type="ChEBI" id="CHEBI:15378"/>
        <dbReference type="ChEBI" id="CHEBI:57856"/>
        <dbReference type="ChEBI" id="CHEBI:59789"/>
        <dbReference type="ChEBI" id="CHEBI:90615"/>
        <dbReference type="ChEBI" id="CHEBI:90616"/>
        <dbReference type="EC" id="2.1.1.72"/>
    </reaction>
</comment>
<keyword evidence="3" id="KW-0808">Transferase</keyword>
<dbReference type="EC" id="2.1.1.72" evidence="1"/>
<dbReference type="SUPFAM" id="SSF53335">
    <property type="entry name" value="S-adenosyl-L-methionine-dependent methyltransferases"/>
    <property type="match status" value="1"/>
</dbReference>
<reference evidence="8" key="1">
    <citation type="journal article" date="2019" name="Int. J. Syst. Evol. Microbiol.">
        <title>The Global Catalogue of Microorganisms (GCM) 10K type strain sequencing project: providing services to taxonomists for standard genome sequencing and annotation.</title>
        <authorList>
            <consortium name="The Broad Institute Genomics Platform"/>
            <consortium name="The Broad Institute Genome Sequencing Center for Infectious Disease"/>
            <person name="Wu L."/>
            <person name="Ma J."/>
        </authorList>
    </citation>
    <scope>NUCLEOTIDE SEQUENCE [LARGE SCALE GENOMIC DNA]</scope>
    <source>
        <strain evidence="8">CGMCC 1.13587</strain>
    </source>
</reference>
<keyword evidence="2 7" id="KW-0489">Methyltransferase</keyword>
<dbReference type="PANTHER" id="PTHR33841:SF1">
    <property type="entry name" value="DNA METHYLTRANSFERASE A"/>
    <property type="match status" value="1"/>
</dbReference>
<dbReference type="GO" id="GO:0008168">
    <property type="term" value="F:methyltransferase activity"/>
    <property type="evidence" value="ECO:0007669"/>
    <property type="project" value="UniProtKB-KW"/>
</dbReference>
<dbReference type="Pfam" id="PF07669">
    <property type="entry name" value="Eco57I"/>
    <property type="match status" value="1"/>
</dbReference>
<evidence type="ECO:0000259" key="6">
    <source>
        <dbReference type="Pfam" id="PF07669"/>
    </source>
</evidence>
<keyword evidence="4" id="KW-0949">S-adenosyl-L-methionine</keyword>
<proteinExistence type="predicted"/>
<evidence type="ECO:0000256" key="2">
    <source>
        <dbReference type="ARBA" id="ARBA00022603"/>
    </source>
</evidence>
<keyword evidence="8" id="KW-1185">Reference proteome</keyword>
<dbReference type="InterPro" id="IPR011639">
    <property type="entry name" value="MethylTrfase_TaqI-like_dom"/>
</dbReference>
<dbReference type="InterPro" id="IPR029063">
    <property type="entry name" value="SAM-dependent_MTases_sf"/>
</dbReference>
<dbReference type="Proteomes" id="UP001596111">
    <property type="component" value="Unassembled WGS sequence"/>
</dbReference>
<dbReference type="PRINTS" id="PR00507">
    <property type="entry name" value="N12N6MTFRASE"/>
</dbReference>
<sequence>MSRRDAPQLAFDAITIEGGLLPADWLGKVALLQATHQNAADYGIPKGLNLRDELGRNWRMAEAHWNDFAAALKQNHDAHAVTMRFVTSLLRDVFGFTDLGVTSAAEIIDDRHYPLTAQALTGRQPLVVAGHDQRLEARDPRFGDSGRQRSAFGLLQDYLNAAEPALWGIASNGLVLRLARDNASLTRPAWIEADLERIFREERFADFSLLWLMIHASRFGKPDQPPQNCALEAWRDASREEGTRAREQLRSAVEEALQSLGQGFLSAPDNQILRDRLADGSLTPQAYFQQLLRLVYRLIFLLTIEERGLLHADGSDPDAIELYRSGYSLQRLRERSRRRRAFDRHHDLWNSLKPVFSGLAHGQPVLALPALGGLFADDQCADLDAGELGNAALLAAVLKLGWMHSDGALVRINWRDMGPEEFGSVYESLLELVPEISGDGRRFGFANAEQSRGNARKTSGSYYTPDSLVQELLDSALEPVIAQRLTAADDQQAALLSITVCDPACGSGHFLLGAARRLATHLARLRAQGTPSGEDYRHALRDVIAHCIFGVDLNPMARELARMSLWLEAMTPDRPLGFLDHHLQCGDALLGVLDPSIIDRGLPDDAYTALTGDTKLVASALKKRNKIERESWQRALATGDLFRSEQLAARTDAVERIADDNLDAVAAKQAAWQAVADAAHDSRLARLADLYVAAFLLPKTDTKAPIPTSQYLWAVANGERVPAHLPLLAEVEQAAREACEHARVLHWWIAFPQIANAGGFAVMLGNPPWERIKLQEEEFFASRSPLVANAINKAERARHIKLLSNGRLQQTLDGDEDDMLPPSSSEQALFVAFEQAKRTAEAASAFAHASSDAMPGRYPLTGVGDVNTYALFAELFADVIRENGRAGLIVPSGIATDDSTKRFFDAVTSGHRLVAIYSFENEEFIFPAVHHAMKFCLLIVGGRDGQIHSAQFVHFARQISSLADSRRRFALTADDLSLINPNTRTCPVFRSKRDAELTKKLYRNAPVLIRDAVTRQGANGEMQIVEPERNPWKITFQRMLDMSNDSSLFRIAQGQMGSPELPLYEAKMIHQFDHRWATYVDVPASNSGVETQDVDDVHKADPTFAVQPRYRVEEREVLARIAHVPRSVIRAWLACPSASAAAVDIAIERAPDATAALWLAVAQWVAGELFRRVAGVPAAGADYSDAQCTQAVSHVERRLIADFPACAHVLREAGVTRRKPYIEFPKWARQDAELRLDDAELATLAAQSRSGATGDTKALLVELDGWMDRRSPHWLMGWRDITNATNERTVIASVIPRVGAGDTLLLMHPDRTLGGRLACLLADQCSLVHDYLARQKVGGTHLKYHVKKQIPVLPPDRYTEADLAFIVPRVLELTYTAHDLAPWAADLDYSGAPFAWNPERRAQLRAELDAYYARLYGLDRAELRYILDPADVMSDDYPSETFRVLKNNELKQYGEFRMTHASSEGIRHEDNAVAQYRTQHLVLHAFDRMTLADEKSVPYESLLVPAPGVQPETSYSSDGVIQSLGEAQYAGFVLALIREAESTLARPQLNRALYWLRSPLLAKQRLSSASAARLDELLELLPSMAAVDMDTRIEDLLRALENSGCIRVELQGSTFRAGDSTATPSWVILLPDAVELAHLFDEALKVDEPAYTLVATNSTDEQRKA</sequence>
<feature type="domain" description="Type II methyltransferase M.TaqI-like" evidence="6">
    <location>
        <begin position="546"/>
        <end position="778"/>
    </location>
</feature>
<name>A0ABW0T385_9GAMM</name>
<dbReference type="Gene3D" id="3.40.50.150">
    <property type="entry name" value="Vaccinia Virus protein VP39"/>
    <property type="match status" value="2"/>
</dbReference>
<evidence type="ECO:0000256" key="4">
    <source>
        <dbReference type="ARBA" id="ARBA00022691"/>
    </source>
</evidence>
<gene>
    <name evidence="7" type="ORF">ACFPPB_18310</name>
</gene>
<dbReference type="PANTHER" id="PTHR33841">
    <property type="entry name" value="DNA METHYLTRANSFERASE YEEA-RELATED"/>
    <property type="match status" value="1"/>
</dbReference>
<accession>A0ABW0T385</accession>
<evidence type="ECO:0000256" key="3">
    <source>
        <dbReference type="ARBA" id="ARBA00022679"/>
    </source>
</evidence>
<evidence type="ECO:0000313" key="8">
    <source>
        <dbReference type="Proteomes" id="UP001596111"/>
    </source>
</evidence>
<dbReference type="RefSeq" id="WP_377329757.1">
    <property type="nucleotide sequence ID" value="NZ_JBHSNG010000031.1"/>
</dbReference>